<organism evidence="4 5">
    <name type="scientific">Polysphondylium violaceum</name>
    <dbReference type="NCBI Taxonomy" id="133409"/>
    <lineage>
        <taxon>Eukaryota</taxon>
        <taxon>Amoebozoa</taxon>
        <taxon>Evosea</taxon>
        <taxon>Eumycetozoa</taxon>
        <taxon>Dictyostelia</taxon>
        <taxon>Dictyosteliales</taxon>
        <taxon>Dictyosteliaceae</taxon>
        <taxon>Polysphondylium</taxon>
    </lineage>
</organism>
<evidence type="ECO:0000259" key="2">
    <source>
        <dbReference type="PROSITE" id="PS51126"/>
    </source>
</evidence>
<feature type="compositionally biased region" description="Basic and acidic residues" evidence="1">
    <location>
        <begin position="422"/>
        <end position="434"/>
    </location>
</feature>
<dbReference type="InterPro" id="IPR019448">
    <property type="entry name" value="NT-C2"/>
</dbReference>
<dbReference type="SMART" id="SM01132">
    <property type="entry name" value="DIL"/>
    <property type="match status" value="1"/>
</dbReference>
<evidence type="ECO:0008006" key="6">
    <source>
        <dbReference type="Google" id="ProtNLM"/>
    </source>
</evidence>
<reference evidence="4" key="1">
    <citation type="submission" date="2020-01" db="EMBL/GenBank/DDBJ databases">
        <title>Development of genomics and gene disruption for Polysphondylium violaceum indicates a role for the polyketide synthase stlB in stalk morphogenesis.</title>
        <authorList>
            <person name="Narita B."/>
            <person name="Kawabe Y."/>
            <person name="Kin K."/>
            <person name="Saito T."/>
            <person name="Gibbs R."/>
            <person name="Kuspa A."/>
            <person name="Muzny D."/>
            <person name="Queller D."/>
            <person name="Richards S."/>
            <person name="Strassman J."/>
            <person name="Sucgang R."/>
            <person name="Worley K."/>
            <person name="Schaap P."/>
        </authorList>
    </citation>
    <scope>NUCLEOTIDE SEQUENCE</scope>
    <source>
        <strain evidence="4">QSvi11</strain>
    </source>
</reference>
<dbReference type="Pfam" id="PF01843">
    <property type="entry name" value="DIL"/>
    <property type="match status" value="1"/>
</dbReference>
<dbReference type="Proteomes" id="UP000695562">
    <property type="component" value="Unassembled WGS sequence"/>
</dbReference>
<dbReference type="InterPro" id="IPR002710">
    <property type="entry name" value="Dilute_dom"/>
</dbReference>
<feature type="compositionally biased region" description="Basic residues" evidence="1">
    <location>
        <begin position="361"/>
        <end position="374"/>
    </location>
</feature>
<gene>
    <name evidence="4" type="ORF">CYY_007960</name>
</gene>
<feature type="compositionally biased region" description="Polar residues" evidence="1">
    <location>
        <begin position="237"/>
        <end position="248"/>
    </location>
</feature>
<feature type="domain" description="C2 NT-type" evidence="3">
    <location>
        <begin position="5"/>
        <end position="156"/>
    </location>
</feature>
<evidence type="ECO:0000259" key="3">
    <source>
        <dbReference type="PROSITE" id="PS51840"/>
    </source>
</evidence>
<dbReference type="OrthoDB" id="20172at2759"/>
<sequence>MPLKLFQNKKNNNQFTIKLKVDLITNVSYAYGHDTEFLIEWKRGNHKGQLQHVYMQNDGDIRPTANILIPCLFTKKKLDSSGGGNDFEFSAKSLTINLKRVAEKKKIEKLSTLQIDLSHMVNKENASKERQYSSTMKGVDNNDFRPYIEFTASVHKGYLTPDDFEDSSTFYTTEPPVDEVSHSFSSERRSSVSSVSSDLSDPSNFSHINESGSFKKDSSPETSDINESSEHKISPDHYQNTKNSNSSVDPFDFSFESTSQTQESGRGRTSSASGGNQNRKDLSSSRSSTSSNGESPIFSSEDELEKLSLQSKTTTNSGGAPSSGGSSRKGSGSNGMNIEPSPMLIPSLISPPNTNRDESHSKKKYSFGFKKKSKSPTNSREKSPTKKSKSPNKNKSSPIHNNNNNNNNNTAGDNGGGGNELSEEKERRGSFERLFKRRHSTPNLNGFSVKSFKDKSSRDSPSSPTIPESSGSGQHVEKKKEKTLLMKLSNIGKEDSSDKDSVQSVLISRSLDPKLDFSCQEMILSKRPEYCGNVPVSPLAIYKTLFDWKDFSSNNAVCITKLTESLNFLAKKKAMDKERAFYWLSSSYTMSNLMERYYTNLIGKVGKEKLPDDDLQKNSESQNIRYFLIKLNQYQKNFWHLYWDNLKIDLFKVMEKLIEKISVKNIEEQGPLYLNFLLGTLEFLEKRLPFPSLWPIIFKQVFFYTNGFLFNKFLTDTNVSSTTSAMNTKLFISDLNQWILENKDKNYFYYFKTEMNIILQILDVLMIDKSSLKEENIRRDICPSLSSTQLAILLCRFNPENPEEEVEPSLIKYLQDEGIRKEEIQNITVNLDSLTELPDNPEPNKNIMDIKLPSYIFQ</sequence>
<dbReference type="PROSITE" id="PS51126">
    <property type="entry name" value="DILUTE"/>
    <property type="match status" value="1"/>
</dbReference>
<dbReference type="PROSITE" id="PS51840">
    <property type="entry name" value="C2_NT"/>
    <property type="match status" value="1"/>
</dbReference>
<feature type="compositionally biased region" description="Basic and acidic residues" evidence="1">
    <location>
        <begin position="179"/>
        <end position="190"/>
    </location>
</feature>
<dbReference type="EMBL" id="AJWJ01000454">
    <property type="protein sequence ID" value="KAF2070718.1"/>
    <property type="molecule type" value="Genomic_DNA"/>
</dbReference>
<feature type="compositionally biased region" description="Low complexity" evidence="1">
    <location>
        <begin position="284"/>
        <end position="295"/>
    </location>
</feature>
<evidence type="ECO:0000313" key="5">
    <source>
        <dbReference type="Proteomes" id="UP000695562"/>
    </source>
</evidence>
<evidence type="ECO:0000256" key="1">
    <source>
        <dbReference type="SAM" id="MobiDB-lite"/>
    </source>
</evidence>
<feature type="compositionally biased region" description="Low complexity" evidence="1">
    <location>
        <begin position="191"/>
        <end position="207"/>
    </location>
</feature>
<feature type="domain" description="Dilute" evidence="2">
    <location>
        <begin position="555"/>
        <end position="821"/>
    </location>
</feature>
<dbReference type="AlphaFoldDB" id="A0A8J4PP05"/>
<accession>A0A8J4PP05</accession>
<keyword evidence="5" id="KW-1185">Reference proteome</keyword>
<proteinExistence type="predicted"/>
<protein>
    <recommendedName>
        <fullName evidence="6">Dilute domain-containing protein</fullName>
    </recommendedName>
</protein>
<feature type="compositionally biased region" description="Low complexity" evidence="1">
    <location>
        <begin position="393"/>
        <end position="412"/>
    </location>
</feature>
<name>A0A8J4PP05_9MYCE</name>
<comment type="caution">
    <text evidence="4">The sequence shown here is derived from an EMBL/GenBank/DDBJ whole genome shotgun (WGS) entry which is preliminary data.</text>
</comment>
<dbReference type="Pfam" id="PF10358">
    <property type="entry name" value="NT-C2"/>
    <property type="match status" value="1"/>
</dbReference>
<evidence type="ECO:0000313" key="4">
    <source>
        <dbReference type="EMBL" id="KAF2070718.1"/>
    </source>
</evidence>
<feature type="region of interest" description="Disordered" evidence="1">
    <location>
        <begin position="167"/>
        <end position="480"/>
    </location>
</feature>
<feature type="compositionally biased region" description="Low complexity" evidence="1">
    <location>
        <begin position="317"/>
        <end position="352"/>
    </location>
</feature>